<evidence type="ECO:0000313" key="2">
    <source>
        <dbReference type="Proteomes" id="UP000095751"/>
    </source>
</evidence>
<gene>
    <name evidence="1" type="ORF">FRACYDRAFT_228611</name>
</gene>
<protein>
    <recommendedName>
        <fullName evidence="3">PLAC8-domain-containing protein</fullName>
    </recommendedName>
</protein>
<dbReference type="AlphaFoldDB" id="A0A1E7EUY1"/>
<dbReference type="Proteomes" id="UP000095751">
    <property type="component" value="Unassembled WGS sequence"/>
</dbReference>
<dbReference type="OrthoDB" id="998115at2759"/>
<dbReference type="PANTHER" id="PTHR31152">
    <property type="entry name" value="PLAC8 FAMILY PROTEIN"/>
    <property type="match status" value="1"/>
</dbReference>
<accession>A0A1E7EUY1</accession>
<proteinExistence type="predicted"/>
<reference evidence="1 2" key="1">
    <citation type="submission" date="2016-09" db="EMBL/GenBank/DDBJ databases">
        <title>Extensive genetic diversity and differential bi-allelic expression allows diatom success in the polar Southern Ocean.</title>
        <authorList>
            <consortium name="DOE Joint Genome Institute"/>
            <person name="Mock T."/>
            <person name="Otillar R.P."/>
            <person name="Strauss J."/>
            <person name="Dupont C."/>
            <person name="Frickenhaus S."/>
            <person name="Maumus F."/>
            <person name="Mcmullan M."/>
            <person name="Sanges R."/>
            <person name="Schmutz J."/>
            <person name="Toseland A."/>
            <person name="Valas R."/>
            <person name="Veluchamy A."/>
            <person name="Ward B.J."/>
            <person name="Allen A."/>
            <person name="Barry K."/>
            <person name="Falciatore A."/>
            <person name="Ferrante M."/>
            <person name="Fortunato A.E."/>
            <person name="Gloeckner G."/>
            <person name="Gruber A."/>
            <person name="Hipkin R."/>
            <person name="Janech M."/>
            <person name="Kroth P."/>
            <person name="Leese F."/>
            <person name="Lindquist E."/>
            <person name="Lyon B.R."/>
            <person name="Martin J."/>
            <person name="Mayer C."/>
            <person name="Parker M."/>
            <person name="Quesneville H."/>
            <person name="Raymond J."/>
            <person name="Uhlig C."/>
            <person name="Valentin K.U."/>
            <person name="Worden A.Z."/>
            <person name="Armbrust E.V."/>
            <person name="Bowler C."/>
            <person name="Green B."/>
            <person name="Moulton V."/>
            <person name="Van Oosterhout C."/>
            <person name="Grigoriev I."/>
        </authorList>
    </citation>
    <scope>NUCLEOTIDE SEQUENCE [LARGE SCALE GENOMIC DNA]</scope>
    <source>
        <strain evidence="1 2">CCMP1102</strain>
    </source>
</reference>
<name>A0A1E7EUY1_9STRA</name>
<evidence type="ECO:0000313" key="1">
    <source>
        <dbReference type="EMBL" id="OEU09828.1"/>
    </source>
</evidence>
<dbReference type="KEGG" id="fcy:FRACYDRAFT_228611"/>
<dbReference type="InParanoid" id="A0A1E7EUY1"/>
<organism evidence="1 2">
    <name type="scientific">Fragilariopsis cylindrus CCMP1102</name>
    <dbReference type="NCBI Taxonomy" id="635003"/>
    <lineage>
        <taxon>Eukaryota</taxon>
        <taxon>Sar</taxon>
        <taxon>Stramenopiles</taxon>
        <taxon>Ochrophyta</taxon>
        <taxon>Bacillariophyta</taxon>
        <taxon>Bacillariophyceae</taxon>
        <taxon>Bacillariophycidae</taxon>
        <taxon>Bacillariales</taxon>
        <taxon>Bacillariaceae</taxon>
        <taxon>Fragilariopsis</taxon>
    </lineage>
</organism>
<dbReference type="EMBL" id="KV784374">
    <property type="protein sequence ID" value="OEU09828.1"/>
    <property type="molecule type" value="Genomic_DNA"/>
</dbReference>
<evidence type="ECO:0008006" key="3">
    <source>
        <dbReference type="Google" id="ProtNLM"/>
    </source>
</evidence>
<dbReference type="PANTHER" id="PTHR31152:SF1">
    <property type="entry name" value="PLAC8 FAMILY PROTEIN"/>
    <property type="match status" value="1"/>
</dbReference>
<keyword evidence="2" id="KW-1185">Reference proteome</keyword>
<sequence length="219" mass="23938">MCLLCFSTEPLRQDELNKGKYGNAYGQFISETDSKFQTTLCKAPCAAPGCWCTSMICCCCSQMIMRHKVLNNVNPGSGWSDYKCCQGFYGGCCCLQPGKCGEKACPVPCLCLEVCCCAGPAVSATSMVMRRQYHLGLDKDDVRLIRCNNCIFMVSCLLSCLTICIQSDTLDCAAHCANITSDIVFCCTSGCMLAQAYNECKYRDPNNSTIAPSANEMER</sequence>